<dbReference type="Proteomes" id="UP000024635">
    <property type="component" value="Unassembled WGS sequence"/>
</dbReference>
<reference evidence="3" key="1">
    <citation type="journal article" date="2015" name="Nat. Genet.">
        <title>The genome and transcriptome of the zoonotic hookworm Ancylostoma ceylanicum identify infection-specific gene families.</title>
        <authorList>
            <person name="Schwarz E.M."/>
            <person name="Hu Y."/>
            <person name="Antoshechkin I."/>
            <person name="Miller M.M."/>
            <person name="Sternberg P.W."/>
            <person name="Aroian R.V."/>
        </authorList>
    </citation>
    <scope>NUCLEOTIDE SEQUENCE</scope>
    <source>
        <strain evidence="3">HY135</strain>
    </source>
</reference>
<accession>A0A016TRB0</accession>
<dbReference type="Pfam" id="PF17641">
    <property type="entry name" value="ASPRs"/>
    <property type="match status" value="1"/>
</dbReference>
<protein>
    <submittedName>
        <fullName evidence="2">Uncharacterized protein</fullName>
    </submittedName>
</protein>
<dbReference type="AlphaFoldDB" id="A0A016TRB0"/>
<name>A0A016TRB0_9BILA</name>
<keyword evidence="1" id="KW-0812">Transmembrane</keyword>
<feature type="transmembrane region" description="Helical" evidence="1">
    <location>
        <begin position="91"/>
        <end position="112"/>
    </location>
</feature>
<organism evidence="2 3">
    <name type="scientific">Ancylostoma ceylanicum</name>
    <dbReference type="NCBI Taxonomy" id="53326"/>
    <lineage>
        <taxon>Eukaryota</taxon>
        <taxon>Metazoa</taxon>
        <taxon>Ecdysozoa</taxon>
        <taxon>Nematoda</taxon>
        <taxon>Chromadorea</taxon>
        <taxon>Rhabditida</taxon>
        <taxon>Rhabditina</taxon>
        <taxon>Rhabditomorpha</taxon>
        <taxon>Strongyloidea</taxon>
        <taxon>Ancylostomatidae</taxon>
        <taxon>Ancylostomatinae</taxon>
        <taxon>Ancylostoma</taxon>
    </lineage>
</organism>
<comment type="caution">
    <text evidence="2">The sequence shown here is derived from an EMBL/GenBank/DDBJ whole genome shotgun (WGS) entry which is preliminary data.</text>
</comment>
<keyword evidence="1" id="KW-0472">Membrane</keyword>
<proteinExistence type="predicted"/>
<evidence type="ECO:0000313" key="2">
    <source>
        <dbReference type="EMBL" id="EYC05534.1"/>
    </source>
</evidence>
<keyword evidence="3" id="KW-1185">Reference proteome</keyword>
<dbReference type="InterPro" id="IPR035109">
    <property type="entry name" value="ASPR"/>
</dbReference>
<dbReference type="EMBL" id="JARK01001417">
    <property type="protein sequence ID" value="EYC05534.1"/>
    <property type="molecule type" value="Genomic_DNA"/>
</dbReference>
<sequence length="242" mass="27232">MNLAKGCRTCVTILFLPPEADSNWSGLTPLQPAEYRSPARVMASEKHKQQETILPRWTPELERVSHELDISSFSRADKSVPYRRPSNLPSAAMASSIWTLFLVFCVLSYGSNAMRQRSARMRSSGGRNCRGSGLPENIRNQISERIYKWIPQSAEYSCELEDAAATLVLENRSKISSGDVVEMINGGPRKPTFIADAVRYWSPELERMKDIDSFGCFFRGARGSGRNTAKLACLFRSGRDYY</sequence>
<gene>
    <name evidence="2" type="primary">Acey_s0081.g1428</name>
    <name evidence="2" type="synonym">ASPR-s0081.g1428</name>
    <name evidence="2" type="ORF">Y032_0081g1428</name>
</gene>
<keyword evidence="1" id="KW-1133">Transmembrane helix</keyword>
<evidence type="ECO:0000313" key="3">
    <source>
        <dbReference type="Proteomes" id="UP000024635"/>
    </source>
</evidence>
<evidence type="ECO:0000256" key="1">
    <source>
        <dbReference type="SAM" id="Phobius"/>
    </source>
</evidence>